<protein>
    <submittedName>
        <fullName evidence="1">Putative cytoplasmic protein</fullName>
    </submittedName>
</protein>
<dbReference type="Pfam" id="PF26636">
    <property type="entry name" value="DUF8209"/>
    <property type="match status" value="1"/>
</dbReference>
<accession>A0A650D8A6</accession>
<dbReference type="RefSeq" id="WP_017704130.1">
    <property type="nucleotide sequence ID" value="NZ_CP136506.1"/>
</dbReference>
<dbReference type="EMBL" id="MN346706">
    <property type="protein sequence ID" value="QGR26505.1"/>
    <property type="molecule type" value="Genomic_DNA"/>
</dbReference>
<reference evidence="1" key="1">
    <citation type="journal article" date="2015" name="Acta Hortic.">
        <title>Genome features of Pseudomonas syringae pv. actinidiae recently isolated in Korea.</title>
        <authorList>
            <person name="Butler M.I."/>
            <person name="Jung J.S."/>
            <person name="Kim G.H."/>
            <person name="Lamont I."/>
            <person name="Stockwell P."/>
            <person name="Koh Y.J."/>
            <person name="Poulter R.T.M."/>
        </authorList>
    </citation>
    <scope>NUCLEOTIDE SEQUENCE</scope>
    <source>
        <strain evidence="1">SYS1</strain>
    </source>
</reference>
<dbReference type="NCBIfam" id="NF045926">
    <property type="entry name" value="STM2901_fam"/>
    <property type="match status" value="1"/>
</dbReference>
<name>A0A650D8A6_PSESF</name>
<reference evidence="1" key="2">
    <citation type="submission" date="2019-08" db="EMBL/GenBank/DDBJ databases">
        <authorList>
            <person name="Butler M.I."/>
            <person name="Jung J.S."/>
            <person name="Kim G.H."/>
            <person name="Lamont I."/>
            <person name="Stockwell P."/>
            <person name="Koh Y.J."/>
            <person name="Poulter R.T.M."/>
        </authorList>
    </citation>
    <scope>NUCLEOTIDE SEQUENCE</scope>
    <source>
        <strain evidence="1">SYS1</strain>
    </source>
</reference>
<evidence type="ECO:0000313" key="1">
    <source>
        <dbReference type="EMBL" id="QGR26505.1"/>
    </source>
</evidence>
<organism evidence="1">
    <name type="scientific">Pseudomonas syringae pv. actinidiae</name>
    <dbReference type="NCBI Taxonomy" id="103796"/>
    <lineage>
        <taxon>Bacteria</taxon>
        <taxon>Pseudomonadati</taxon>
        <taxon>Pseudomonadota</taxon>
        <taxon>Gammaproteobacteria</taxon>
        <taxon>Pseudomonadales</taxon>
        <taxon>Pseudomonadaceae</taxon>
        <taxon>Pseudomonas</taxon>
        <taxon>Pseudomonas syringae</taxon>
    </lineage>
</organism>
<proteinExistence type="predicted"/>
<dbReference type="AlphaFoldDB" id="A0A650D8A6"/>
<sequence>MAKIYCYDGDGGYTANHLLWVIAIEVTMEELGIDDAAAAFAVVIGSNVIPTRGKFANAVSGTSVISLVMRRLLRGKTFPKGQRWPTIVGYWPKIRWTKSVGAFIARAVPVLGWTYTATQLGIVGYKTVTVYNSIVDPSDQVF</sequence>
<dbReference type="InterPro" id="IPR058522">
    <property type="entry name" value="DUF8209"/>
</dbReference>
<dbReference type="InterPro" id="IPR058064">
    <property type="entry name" value="STM2901-like"/>
</dbReference>